<protein>
    <submittedName>
        <fullName evidence="1">Uncharacterized protein</fullName>
    </submittedName>
</protein>
<dbReference type="AlphaFoldDB" id="A0AAN5AIL2"/>
<evidence type="ECO:0000313" key="2">
    <source>
        <dbReference type="Proteomes" id="UP001310022"/>
    </source>
</evidence>
<dbReference type="EMBL" id="BQKE01000001">
    <property type="protein sequence ID" value="GJM60565.1"/>
    <property type="molecule type" value="Genomic_DNA"/>
</dbReference>
<organism evidence="1 2">
    <name type="scientific">Persicobacter diffluens</name>
    <dbReference type="NCBI Taxonomy" id="981"/>
    <lineage>
        <taxon>Bacteria</taxon>
        <taxon>Pseudomonadati</taxon>
        <taxon>Bacteroidota</taxon>
        <taxon>Cytophagia</taxon>
        <taxon>Cytophagales</taxon>
        <taxon>Persicobacteraceae</taxon>
        <taxon>Persicobacter</taxon>
    </lineage>
</organism>
<proteinExistence type="predicted"/>
<dbReference type="RefSeq" id="WP_338236283.1">
    <property type="nucleotide sequence ID" value="NZ_BQKE01000001.1"/>
</dbReference>
<accession>A0AAN5AIL2</accession>
<evidence type="ECO:0000313" key="1">
    <source>
        <dbReference type="EMBL" id="GJM60565.1"/>
    </source>
</evidence>
<sequence length="132" mass="15330">MNKIRIINKNKLPLLRTFVGLLKRNENHMSKTNPLTKPDTPHAKSKTITLIDSDYQSLEAEEVIHDLILSKIKFLRQKQFSNMERFGHKSAHLSQRASQLQQELNELQQLLDCQNNPEQVLTIQCEIKISVN</sequence>
<gene>
    <name evidence="1" type="ORF">PEDI_11170</name>
</gene>
<reference evidence="1 2" key="1">
    <citation type="submission" date="2021-12" db="EMBL/GenBank/DDBJ databases">
        <title>Genome sequencing of bacteria with rrn-lacking chromosome and rrn-plasmid.</title>
        <authorList>
            <person name="Anda M."/>
            <person name="Iwasaki W."/>
        </authorList>
    </citation>
    <scope>NUCLEOTIDE SEQUENCE [LARGE SCALE GENOMIC DNA]</scope>
    <source>
        <strain evidence="1 2">NBRC 15940</strain>
    </source>
</reference>
<name>A0AAN5AIL2_9BACT</name>
<comment type="caution">
    <text evidence="1">The sequence shown here is derived from an EMBL/GenBank/DDBJ whole genome shotgun (WGS) entry which is preliminary data.</text>
</comment>
<keyword evidence="2" id="KW-1185">Reference proteome</keyword>
<dbReference type="Proteomes" id="UP001310022">
    <property type="component" value="Unassembled WGS sequence"/>
</dbReference>